<name>A0A843WGR0_COLES</name>
<dbReference type="EMBL" id="NMUH01004403">
    <property type="protein sequence ID" value="MQM09522.1"/>
    <property type="molecule type" value="Genomic_DNA"/>
</dbReference>
<feature type="compositionally biased region" description="Basic residues" evidence="1">
    <location>
        <begin position="25"/>
        <end position="39"/>
    </location>
</feature>
<keyword evidence="3" id="KW-1185">Reference proteome</keyword>
<protein>
    <submittedName>
        <fullName evidence="2">Uncharacterized protein</fullName>
    </submittedName>
</protein>
<organism evidence="2 3">
    <name type="scientific">Colocasia esculenta</name>
    <name type="common">Wild taro</name>
    <name type="synonym">Arum esculentum</name>
    <dbReference type="NCBI Taxonomy" id="4460"/>
    <lineage>
        <taxon>Eukaryota</taxon>
        <taxon>Viridiplantae</taxon>
        <taxon>Streptophyta</taxon>
        <taxon>Embryophyta</taxon>
        <taxon>Tracheophyta</taxon>
        <taxon>Spermatophyta</taxon>
        <taxon>Magnoliopsida</taxon>
        <taxon>Liliopsida</taxon>
        <taxon>Araceae</taxon>
        <taxon>Aroideae</taxon>
        <taxon>Colocasieae</taxon>
        <taxon>Colocasia</taxon>
    </lineage>
</organism>
<sequence length="80" mass="9004">MTNPEIATEAYKDSDRAVRPGVRSRQVHMRKATRAVRHGSGRDRSQQTNGEEDELLVIDPQLPSHQELLHTTPASSKTRT</sequence>
<evidence type="ECO:0000313" key="2">
    <source>
        <dbReference type="EMBL" id="MQM09522.1"/>
    </source>
</evidence>
<feature type="region of interest" description="Disordered" evidence="1">
    <location>
        <begin position="1"/>
        <end position="80"/>
    </location>
</feature>
<dbReference type="AlphaFoldDB" id="A0A843WGR0"/>
<evidence type="ECO:0000256" key="1">
    <source>
        <dbReference type="SAM" id="MobiDB-lite"/>
    </source>
</evidence>
<reference evidence="2" key="1">
    <citation type="submission" date="2017-07" db="EMBL/GenBank/DDBJ databases">
        <title>Taro Niue Genome Assembly and Annotation.</title>
        <authorList>
            <person name="Atibalentja N."/>
            <person name="Keating K."/>
            <person name="Fields C.J."/>
        </authorList>
    </citation>
    <scope>NUCLEOTIDE SEQUENCE</scope>
    <source>
        <strain evidence="2">Niue_2</strain>
        <tissue evidence="2">Leaf</tissue>
    </source>
</reference>
<comment type="caution">
    <text evidence="2">The sequence shown here is derived from an EMBL/GenBank/DDBJ whole genome shotgun (WGS) entry which is preliminary data.</text>
</comment>
<accession>A0A843WGR0</accession>
<gene>
    <name evidence="2" type="ORF">Taro_042397</name>
</gene>
<evidence type="ECO:0000313" key="3">
    <source>
        <dbReference type="Proteomes" id="UP000652761"/>
    </source>
</evidence>
<proteinExistence type="predicted"/>
<dbReference type="Proteomes" id="UP000652761">
    <property type="component" value="Unassembled WGS sequence"/>
</dbReference>